<evidence type="ECO:0000256" key="1">
    <source>
        <dbReference type="ARBA" id="ARBA00004127"/>
    </source>
</evidence>
<feature type="non-terminal residue" evidence="8">
    <location>
        <position position="1"/>
    </location>
</feature>
<evidence type="ECO:0000313" key="9">
    <source>
        <dbReference type="Proteomes" id="UP000235388"/>
    </source>
</evidence>
<dbReference type="GO" id="GO:0012505">
    <property type="term" value="C:endomembrane system"/>
    <property type="evidence" value="ECO:0007669"/>
    <property type="project" value="UniProtKB-SubCell"/>
</dbReference>
<feature type="compositionally biased region" description="Basic and acidic residues" evidence="5">
    <location>
        <begin position="449"/>
        <end position="458"/>
    </location>
</feature>
<dbReference type="GO" id="GO:0005778">
    <property type="term" value="C:peroxisomal membrane"/>
    <property type="evidence" value="ECO:0007669"/>
    <property type="project" value="UniProtKB-ARBA"/>
</dbReference>
<dbReference type="SMART" id="SM00693">
    <property type="entry name" value="DysFN"/>
    <property type="match status" value="1"/>
</dbReference>
<feature type="compositionally biased region" description="Polar residues" evidence="5">
    <location>
        <begin position="56"/>
        <end position="71"/>
    </location>
</feature>
<organism evidence="8 9">
    <name type="scientific">Puccinia coronata f. sp. avenae</name>
    <dbReference type="NCBI Taxonomy" id="200324"/>
    <lineage>
        <taxon>Eukaryota</taxon>
        <taxon>Fungi</taxon>
        <taxon>Dikarya</taxon>
        <taxon>Basidiomycota</taxon>
        <taxon>Pucciniomycotina</taxon>
        <taxon>Pucciniomycetes</taxon>
        <taxon>Pucciniales</taxon>
        <taxon>Pucciniaceae</taxon>
        <taxon>Puccinia</taxon>
    </lineage>
</organism>
<dbReference type="OrthoDB" id="5586090at2759"/>
<evidence type="ECO:0000256" key="2">
    <source>
        <dbReference type="ARBA" id="ARBA00022692"/>
    </source>
</evidence>
<protein>
    <recommendedName>
        <fullName evidence="6 7">Peroxin/Ferlin domain-containing protein</fullName>
    </recommendedName>
</protein>
<evidence type="ECO:0000259" key="6">
    <source>
        <dbReference type="SMART" id="SM00693"/>
    </source>
</evidence>
<dbReference type="SMART" id="SM00694">
    <property type="entry name" value="DysFC"/>
    <property type="match status" value="1"/>
</dbReference>
<dbReference type="InterPro" id="IPR006614">
    <property type="entry name" value="Peroxin/Ferlin"/>
</dbReference>
<comment type="subcellular location">
    <subcellularLocation>
        <location evidence="1">Endomembrane system</location>
        <topology evidence="1">Multi-pass membrane protein</topology>
    </subcellularLocation>
</comment>
<feature type="region of interest" description="Disordered" evidence="5">
    <location>
        <begin position="1"/>
        <end position="71"/>
    </location>
</feature>
<dbReference type="Proteomes" id="UP000235388">
    <property type="component" value="Unassembled WGS sequence"/>
</dbReference>
<feature type="compositionally biased region" description="Low complexity" evidence="5">
    <location>
        <begin position="11"/>
        <end position="27"/>
    </location>
</feature>
<evidence type="ECO:0000259" key="7">
    <source>
        <dbReference type="SMART" id="SM00694"/>
    </source>
</evidence>
<feature type="domain" description="Peroxin/Ferlin" evidence="6">
    <location>
        <begin position="355"/>
        <end position="431"/>
    </location>
</feature>
<proteinExistence type="predicted"/>
<dbReference type="Pfam" id="PF06398">
    <property type="entry name" value="Pex24p"/>
    <property type="match status" value="1"/>
</dbReference>
<dbReference type="InterPro" id="IPR010482">
    <property type="entry name" value="TECPR1-like_DysF"/>
</dbReference>
<evidence type="ECO:0000313" key="8">
    <source>
        <dbReference type="EMBL" id="PLW56901.1"/>
    </source>
</evidence>
<accession>A0A2N5W3U1</accession>
<keyword evidence="9" id="KW-1185">Reference proteome</keyword>
<gene>
    <name evidence="8" type="ORF">PCANC_01183</name>
</gene>
<keyword evidence="2" id="KW-0812">Transmembrane</keyword>
<keyword evidence="4" id="KW-0472">Membrane</keyword>
<dbReference type="STRING" id="200324.A0A2N5W3U1"/>
<dbReference type="AlphaFoldDB" id="A0A2N5W3U1"/>
<dbReference type="InterPro" id="IPR052646">
    <property type="entry name" value="Peroxisomal_PEX28-32"/>
</dbReference>
<feature type="region of interest" description="Disordered" evidence="5">
    <location>
        <begin position="449"/>
        <end position="503"/>
    </location>
</feature>
<keyword evidence="3" id="KW-1133">Transmembrane helix</keyword>
<dbReference type="EMBL" id="PGCJ01000016">
    <property type="protein sequence ID" value="PLW56901.1"/>
    <property type="molecule type" value="Genomic_DNA"/>
</dbReference>
<reference evidence="8 9" key="1">
    <citation type="submission" date="2017-11" db="EMBL/GenBank/DDBJ databases">
        <title>De novo assembly and phasing of dikaryotic genomes from two isolates of Puccinia coronata f. sp. avenae, the causal agent of oat crown rust.</title>
        <authorList>
            <person name="Miller M.E."/>
            <person name="Zhang Y."/>
            <person name="Omidvar V."/>
            <person name="Sperschneider J."/>
            <person name="Schwessinger B."/>
            <person name="Raley C."/>
            <person name="Palmer J.M."/>
            <person name="Garnica D."/>
            <person name="Upadhyaya N."/>
            <person name="Rathjen J."/>
            <person name="Taylor J.M."/>
            <person name="Park R.F."/>
            <person name="Dodds P.N."/>
            <person name="Hirsch C.D."/>
            <person name="Kianian S.F."/>
            <person name="Figueroa M."/>
        </authorList>
    </citation>
    <scope>NUCLEOTIDE SEQUENCE [LARGE SCALE GENOMIC DNA]</scope>
    <source>
        <strain evidence="8">12NC29</strain>
    </source>
</reference>
<feature type="domain" description="Peroxin/Ferlin" evidence="7">
    <location>
        <begin position="537"/>
        <end position="570"/>
    </location>
</feature>
<dbReference type="PANTHER" id="PTHR31679">
    <property type="entry name" value="PEROXISOMAL MEMBRANE PROTEIN PEX30-RELATED"/>
    <property type="match status" value="1"/>
</dbReference>
<name>A0A2N5W3U1_9BASI</name>
<dbReference type="PANTHER" id="PTHR31679:SF2">
    <property type="entry name" value="PEROXISOMAL MEMBRANE PROTEIN PEX30-RELATED"/>
    <property type="match status" value="1"/>
</dbReference>
<feature type="compositionally biased region" description="Pro residues" evidence="5">
    <location>
        <begin position="1"/>
        <end position="10"/>
    </location>
</feature>
<dbReference type="GO" id="GO:0007031">
    <property type="term" value="P:peroxisome organization"/>
    <property type="evidence" value="ECO:0007669"/>
    <property type="project" value="TreeGrafter"/>
</dbReference>
<evidence type="ECO:0000256" key="4">
    <source>
        <dbReference type="ARBA" id="ARBA00023136"/>
    </source>
</evidence>
<sequence>VVGRAPPAPVSPEAAALITAGSNAAPPASSPPAPRTSLSPSAADTASELESDRVEATTSTNTVDMENEQSTAETEQSLIQLVFSLPPPLISLLVVCSRPIHITAQLSLALNWVHPLGPWPSWILLFLWYSVCSLAPLLLSNGLPNLIFLAAFLAASYHQKLNSSSSSSSPTTPSSEITQVTLSTHPLAILHSLQDFQIIVDHYSLISARLITPTYQFLTASNPQAANHTIRACLTTLPLSILISQFIPTQTILILIGSTIILWSSPWFKLLRNLLARSPLLQLISLILTDLLLHLRFQPIARWNQLNPNQPQSTKSIISYTRATLSTLLSLKKNLTRMDSQAKSATGFLIDPAQDIEFCLTIFENQRWWMGLDWTPNLLPHERPNWSDSLNHPVPSPTSLQLPAPIVFQDDTQKMQRRVEWSWIDPEWKIIDPAQVSMLKDEHLSLIQDSTKRPDATSERLPTTDSPAEKSPHANPTPPHSPELAQRRPRDRSASTGNNFLDSEIVTESLRSSGLSAGVVTAQSPSSATGWEVDANGWQYGDNHWEKMSKKSGIGRYTRRRAWTRKARMVSYILPAPPQSSPFLPSLPEEDHPALVLLNRRPVSPAPPRVGTPPTAAVVPASSSTALSLNLKRSLGLLRRK</sequence>
<evidence type="ECO:0000256" key="5">
    <source>
        <dbReference type="SAM" id="MobiDB-lite"/>
    </source>
</evidence>
<comment type="caution">
    <text evidence="8">The sequence shown here is derived from an EMBL/GenBank/DDBJ whole genome shotgun (WGS) entry which is preliminary data.</text>
</comment>
<evidence type="ECO:0000256" key="3">
    <source>
        <dbReference type="ARBA" id="ARBA00022989"/>
    </source>
</evidence>